<evidence type="ECO:0000313" key="1">
    <source>
        <dbReference type="EnsemblMetazoa" id="PPA14095.1"/>
    </source>
</evidence>
<name>A0A2A6CRR3_PRIPA</name>
<gene>
    <name evidence="1" type="primary">WBGene00103649</name>
</gene>
<accession>A0A8R1U9H0</accession>
<proteinExistence type="predicted"/>
<reference evidence="2" key="1">
    <citation type="journal article" date="2008" name="Nat. Genet.">
        <title>The Pristionchus pacificus genome provides a unique perspective on nematode lifestyle and parasitism.</title>
        <authorList>
            <person name="Dieterich C."/>
            <person name="Clifton S.W."/>
            <person name="Schuster L.N."/>
            <person name="Chinwalla A."/>
            <person name="Delehaunty K."/>
            <person name="Dinkelacker I."/>
            <person name="Fulton L."/>
            <person name="Fulton R."/>
            <person name="Godfrey J."/>
            <person name="Minx P."/>
            <person name="Mitreva M."/>
            <person name="Roeseler W."/>
            <person name="Tian H."/>
            <person name="Witte H."/>
            <person name="Yang S.P."/>
            <person name="Wilson R.K."/>
            <person name="Sommer R.J."/>
        </authorList>
    </citation>
    <scope>NUCLEOTIDE SEQUENCE [LARGE SCALE GENOMIC DNA]</scope>
    <source>
        <strain evidence="2">PS312</strain>
    </source>
</reference>
<organism evidence="1 2">
    <name type="scientific">Pristionchus pacificus</name>
    <name type="common">Parasitic nematode worm</name>
    <dbReference type="NCBI Taxonomy" id="54126"/>
    <lineage>
        <taxon>Eukaryota</taxon>
        <taxon>Metazoa</taxon>
        <taxon>Ecdysozoa</taxon>
        <taxon>Nematoda</taxon>
        <taxon>Chromadorea</taxon>
        <taxon>Rhabditida</taxon>
        <taxon>Rhabditina</taxon>
        <taxon>Diplogasteromorpha</taxon>
        <taxon>Diplogasteroidea</taxon>
        <taxon>Neodiplogasteridae</taxon>
        <taxon>Pristionchus</taxon>
    </lineage>
</organism>
<evidence type="ECO:0000313" key="2">
    <source>
        <dbReference type="Proteomes" id="UP000005239"/>
    </source>
</evidence>
<keyword evidence="2" id="KW-1185">Reference proteome</keyword>
<reference evidence="1" key="2">
    <citation type="submission" date="2022-06" db="UniProtKB">
        <authorList>
            <consortium name="EnsemblMetazoa"/>
        </authorList>
    </citation>
    <scope>IDENTIFICATION</scope>
    <source>
        <strain evidence="1">PS312</strain>
    </source>
</reference>
<dbReference type="Proteomes" id="UP000005239">
    <property type="component" value="Unassembled WGS sequence"/>
</dbReference>
<accession>A0A2A6CRR3</accession>
<sequence length="195" mass="22380">MSRSLCTLLFLTLLMGSSYGRHFHKRDVAQRLCGRAFLEQFEAVRDLILWNGLCNRSSRTKPEWYRQPHSTENELQTFCCKFDCSTSHFVSFIVASTVSSTMMTTFVLMLLLTLTASSLPIDNDEEKTLCREAFLSASMDNLPSDAMCVRFLEGGIFPHWHIHPKSQKFTTLGEYCCTYKCKVAHFHDITCRHGI</sequence>
<dbReference type="AlphaFoldDB" id="A0A2A6CRR3"/>
<protein>
    <submittedName>
        <fullName evidence="1">Uncharacterized protein</fullName>
    </submittedName>
</protein>
<dbReference type="EnsemblMetazoa" id="PPA14095.1">
    <property type="protein sequence ID" value="PPA14095.1"/>
    <property type="gene ID" value="WBGene00103649"/>
</dbReference>